<proteinExistence type="predicted"/>
<dbReference type="Pfam" id="PF13663">
    <property type="entry name" value="DUF4148"/>
    <property type="match status" value="1"/>
</dbReference>
<keyword evidence="3" id="KW-1185">Reference proteome</keyword>
<sequence>MGDPSSFTKGPFHARRIIYYVLLAKIGHINQIHVRSMMFRSVFPVVLVAAILSAPAITFAQQSNQPVTRAQVRAELVELEKAGYNPARGEDPTYPADIQAAEAKVAAQRASANAYGGSTGGTSATGTSRAVVPAVIPVAGPDRQSLYSKH</sequence>
<organism evidence="2 3">
    <name type="scientific">Paraburkholderia dioscoreae</name>
    <dbReference type="NCBI Taxonomy" id="2604047"/>
    <lineage>
        <taxon>Bacteria</taxon>
        <taxon>Pseudomonadati</taxon>
        <taxon>Pseudomonadota</taxon>
        <taxon>Betaproteobacteria</taxon>
        <taxon>Burkholderiales</taxon>
        <taxon>Burkholderiaceae</taxon>
        <taxon>Paraburkholderia</taxon>
    </lineage>
</organism>
<evidence type="ECO:0000313" key="3">
    <source>
        <dbReference type="Proteomes" id="UP000325811"/>
    </source>
</evidence>
<reference evidence="2 3" key="1">
    <citation type="submission" date="2019-08" db="EMBL/GenBank/DDBJ databases">
        <authorList>
            <person name="Herpell B J."/>
        </authorList>
    </citation>
    <scope>NUCLEOTIDE SEQUENCE [LARGE SCALE GENOMIC DNA]</scope>
    <source>
        <strain evidence="3">Msb3</strain>
    </source>
</reference>
<dbReference type="EMBL" id="LR699554">
    <property type="protein sequence ID" value="VVD34332.1"/>
    <property type="molecule type" value="Genomic_DNA"/>
</dbReference>
<evidence type="ECO:0008006" key="4">
    <source>
        <dbReference type="Google" id="ProtNLM"/>
    </source>
</evidence>
<dbReference type="Proteomes" id="UP000325811">
    <property type="component" value="Chromosome II"/>
</dbReference>
<gene>
    <name evidence="2" type="ORF">PDMSB3_3048</name>
</gene>
<dbReference type="KEGG" id="pdio:PDMSB3_3048.1"/>
<dbReference type="InterPro" id="IPR025421">
    <property type="entry name" value="DUF4148"/>
</dbReference>
<evidence type="ECO:0000256" key="1">
    <source>
        <dbReference type="SAM" id="Phobius"/>
    </source>
</evidence>
<keyword evidence="1" id="KW-1133">Transmembrane helix</keyword>
<evidence type="ECO:0000313" key="2">
    <source>
        <dbReference type="EMBL" id="VVD34332.1"/>
    </source>
</evidence>
<keyword evidence="1" id="KW-0812">Transmembrane</keyword>
<protein>
    <recommendedName>
        <fullName evidence="4">DUF4148 domain-containing protein</fullName>
    </recommendedName>
</protein>
<dbReference type="AlphaFoldDB" id="A0A5Q4ZVY1"/>
<accession>A0A5Q4ZVY1</accession>
<name>A0A5Q4ZVY1_9BURK</name>
<keyword evidence="1" id="KW-0472">Membrane</keyword>
<feature type="transmembrane region" description="Helical" evidence="1">
    <location>
        <begin position="42"/>
        <end position="60"/>
    </location>
</feature>